<protein>
    <submittedName>
        <fullName evidence="4">Alternative protein</fullName>
    </submittedName>
</protein>
<evidence type="ECO:0000313" key="3">
    <source>
        <dbReference type="Proteomes" id="UP000492820"/>
    </source>
</evidence>
<name>A0A068WMW4_ECHGR</name>
<dbReference type="WBParaSite" id="EgrG_000430000">
    <property type="protein sequence ID" value="EgrG_000430000"/>
    <property type="gene ID" value="EgrG_000430000"/>
</dbReference>
<dbReference type="Proteomes" id="UP000492820">
    <property type="component" value="Unassembled WGS sequence"/>
</dbReference>
<organism evidence="2">
    <name type="scientific">Echinococcus granulosus</name>
    <name type="common">Hydatid tapeworm</name>
    <dbReference type="NCBI Taxonomy" id="6210"/>
    <lineage>
        <taxon>Eukaryota</taxon>
        <taxon>Metazoa</taxon>
        <taxon>Spiralia</taxon>
        <taxon>Lophotrochozoa</taxon>
        <taxon>Platyhelminthes</taxon>
        <taxon>Cestoda</taxon>
        <taxon>Eucestoda</taxon>
        <taxon>Cyclophyllidea</taxon>
        <taxon>Taeniidae</taxon>
        <taxon>Echinococcus</taxon>
        <taxon>Echinococcus granulosus group</taxon>
    </lineage>
</organism>
<sequence>MACVLQPSLGEQTSLSISRRPTHHPTSHSTVPPCPTLPCLDLPCHNSPHLTPPRQPPLHLRETATVCGCVRGRLQM</sequence>
<evidence type="ECO:0000313" key="2">
    <source>
        <dbReference type="EMBL" id="CDS19019.1"/>
    </source>
</evidence>
<dbReference type="EMBL" id="LK028579">
    <property type="protein sequence ID" value="CDS19019.1"/>
    <property type="molecule type" value="Genomic_DNA"/>
</dbReference>
<reference evidence="2" key="2">
    <citation type="submission" date="2014-06" db="EMBL/GenBank/DDBJ databases">
        <authorList>
            <person name="Aslett M."/>
        </authorList>
    </citation>
    <scope>NUCLEOTIDE SEQUENCE</scope>
</reference>
<evidence type="ECO:0000256" key="1">
    <source>
        <dbReference type="SAM" id="MobiDB-lite"/>
    </source>
</evidence>
<proteinExistence type="predicted"/>
<gene>
    <name evidence="2" type="ORF">EgrG_000430000</name>
</gene>
<dbReference type="AlphaFoldDB" id="A0A068WMW4"/>
<feature type="compositionally biased region" description="Polar residues" evidence="1">
    <location>
        <begin position="9"/>
        <end position="19"/>
    </location>
</feature>
<reference evidence="4" key="3">
    <citation type="submission" date="2020-10" db="UniProtKB">
        <authorList>
            <consortium name="WormBaseParasite"/>
        </authorList>
    </citation>
    <scope>IDENTIFICATION</scope>
</reference>
<feature type="region of interest" description="Disordered" evidence="1">
    <location>
        <begin position="1"/>
        <end position="31"/>
    </location>
</feature>
<evidence type="ECO:0000313" key="4">
    <source>
        <dbReference type="WBParaSite" id="EgrG_000430000"/>
    </source>
</evidence>
<reference evidence="2 3" key="1">
    <citation type="journal article" date="2013" name="Nature">
        <title>The genomes of four tapeworm species reveal adaptations to parasitism.</title>
        <authorList>
            <person name="Tsai I.J."/>
            <person name="Zarowiecki M."/>
            <person name="Holroyd N."/>
            <person name="Garciarrubio A."/>
            <person name="Sanchez-Flores A."/>
            <person name="Brooks K.L."/>
            <person name="Tracey A."/>
            <person name="Bobes R.J."/>
            <person name="Fragoso G."/>
            <person name="Sciutto E."/>
            <person name="Aslett M."/>
            <person name="Beasley H."/>
            <person name="Bennett H.M."/>
            <person name="Cai J."/>
            <person name="Camicia F."/>
            <person name="Clark R."/>
            <person name="Cucher M."/>
            <person name="De Silva N."/>
            <person name="Day T.A."/>
            <person name="Deplazes P."/>
            <person name="Estrada K."/>
            <person name="Fernandez C."/>
            <person name="Holland P.W."/>
            <person name="Hou J."/>
            <person name="Hu S."/>
            <person name="Huckvale T."/>
            <person name="Hung S.S."/>
            <person name="Kamenetzky L."/>
            <person name="Keane J.A."/>
            <person name="Kiss F."/>
            <person name="Koziol U."/>
            <person name="Lambert O."/>
            <person name="Liu K."/>
            <person name="Luo X."/>
            <person name="Luo Y."/>
            <person name="Macchiaroli N."/>
            <person name="Nichol S."/>
            <person name="Paps J."/>
            <person name="Parkinson J."/>
            <person name="Pouchkina-Stantcheva N."/>
            <person name="Riddiford N."/>
            <person name="Rosenzvit M."/>
            <person name="Salinas G."/>
            <person name="Wasmuth J.D."/>
            <person name="Zamanian M."/>
            <person name="Zheng Y."/>
            <person name="Cai X."/>
            <person name="Soberon X."/>
            <person name="Olson P.D."/>
            <person name="Laclette J.P."/>
            <person name="Brehm K."/>
            <person name="Berriman M."/>
            <person name="Garciarrubio A."/>
            <person name="Bobes R.J."/>
            <person name="Fragoso G."/>
            <person name="Sanchez-Flores A."/>
            <person name="Estrada K."/>
            <person name="Cevallos M.A."/>
            <person name="Morett E."/>
            <person name="Gonzalez V."/>
            <person name="Portillo T."/>
            <person name="Ochoa-Leyva A."/>
            <person name="Jose M.V."/>
            <person name="Sciutto E."/>
            <person name="Landa A."/>
            <person name="Jimenez L."/>
            <person name="Valdes V."/>
            <person name="Carrero J.C."/>
            <person name="Larralde C."/>
            <person name="Morales-Montor J."/>
            <person name="Limon-Lason J."/>
            <person name="Soberon X."/>
            <person name="Laclette J.P."/>
        </authorList>
    </citation>
    <scope>NUCLEOTIDE SEQUENCE [LARGE SCALE GENOMIC DNA]</scope>
</reference>
<accession>A0A068WMW4</accession>